<dbReference type="STRING" id="632773.BBEV_0521"/>
<dbReference type="GO" id="GO:0005198">
    <property type="term" value="F:structural molecule activity"/>
    <property type="evidence" value="ECO:0007669"/>
    <property type="project" value="InterPro"/>
</dbReference>
<evidence type="ECO:0000313" key="5">
    <source>
        <dbReference type="Proteomes" id="UP000094463"/>
    </source>
</evidence>
<proteinExistence type="predicted"/>
<dbReference type="Gene3D" id="1.20.1330.10">
    <property type="entry name" value="f41 fragment of flagellin, N-terminal domain"/>
    <property type="match status" value="1"/>
</dbReference>
<feature type="domain" description="Flagellin N-terminal" evidence="3">
    <location>
        <begin position="15"/>
        <end position="66"/>
    </location>
</feature>
<evidence type="ECO:0000259" key="3">
    <source>
        <dbReference type="Pfam" id="PF00669"/>
    </source>
</evidence>
<dbReference type="RefSeq" id="WP_069364042.1">
    <property type="nucleotide sequence ID" value="NZ_CP012502.1"/>
</dbReference>
<keyword evidence="1" id="KW-0175">Coiled coil</keyword>
<dbReference type="InterPro" id="IPR001029">
    <property type="entry name" value="Flagellin_N"/>
</dbReference>
<gene>
    <name evidence="4" type="ORF">BBEV_0521</name>
</gene>
<accession>A0A1D7QSB9</accession>
<organism evidence="4 5">
    <name type="scientific">Salisediminibacterium beveridgei</name>
    <dbReference type="NCBI Taxonomy" id="632773"/>
    <lineage>
        <taxon>Bacteria</taxon>
        <taxon>Bacillati</taxon>
        <taxon>Bacillota</taxon>
        <taxon>Bacilli</taxon>
        <taxon>Bacillales</taxon>
        <taxon>Bacillaceae</taxon>
        <taxon>Salisediminibacterium</taxon>
    </lineage>
</organism>
<dbReference type="EMBL" id="CP012502">
    <property type="protein sequence ID" value="AOM81914.1"/>
    <property type="molecule type" value="Genomic_DNA"/>
</dbReference>
<dbReference type="Proteomes" id="UP000094463">
    <property type="component" value="Chromosome"/>
</dbReference>
<name>A0A1D7QSB9_9BACI</name>
<feature type="region of interest" description="Disordered" evidence="2">
    <location>
        <begin position="1"/>
        <end position="20"/>
    </location>
</feature>
<evidence type="ECO:0000256" key="1">
    <source>
        <dbReference type="SAM" id="Coils"/>
    </source>
</evidence>
<dbReference type="Pfam" id="PF00669">
    <property type="entry name" value="Flagellin_N"/>
    <property type="match status" value="1"/>
</dbReference>
<dbReference type="KEGG" id="bbev:BBEV_0521"/>
<protein>
    <recommendedName>
        <fullName evidence="3">Flagellin N-terminal domain-containing protein</fullName>
    </recommendedName>
</protein>
<dbReference type="AlphaFoldDB" id="A0A1D7QSB9"/>
<keyword evidence="5" id="KW-1185">Reference proteome</keyword>
<feature type="coiled-coil region" evidence="1">
    <location>
        <begin position="44"/>
        <end position="71"/>
    </location>
</feature>
<sequence length="78" mass="9240">MSEERKDSLSLEQQKAIDKQQKQFDEIHTIMLKMKAIAFKATDESLTDEERQSLQDEMDSLKEKLDARYQSMLKNDEE</sequence>
<reference evidence="4 5" key="1">
    <citation type="submission" date="2015-08" db="EMBL/GenBank/DDBJ databases">
        <title>The complete genome sequence of Bacillus beveridgei MLTeJB.</title>
        <authorList>
            <person name="Hanson T.E."/>
            <person name="Mesa C."/>
            <person name="Basesman S.M."/>
            <person name="Oremland R.S."/>
        </authorList>
    </citation>
    <scope>NUCLEOTIDE SEQUENCE [LARGE SCALE GENOMIC DNA]</scope>
    <source>
        <strain evidence="4 5">MLTeJB</strain>
    </source>
</reference>
<evidence type="ECO:0000256" key="2">
    <source>
        <dbReference type="SAM" id="MobiDB-lite"/>
    </source>
</evidence>
<evidence type="ECO:0000313" key="4">
    <source>
        <dbReference type="EMBL" id="AOM81914.1"/>
    </source>
</evidence>
<dbReference type="SUPFAM" id="SSF64518">
    <property type="entry name" value="Phase 1 flagellin"/>
    <property type="match status" value="1"/>
</dbReference>